<evidence type="ECO:0000256" key="2">
    <source>
        <dbReference type="ARBA" id="ARBA00022679"/>
    </source>
</evidence>
<proteinExistence type="predicted"/>
<gene>
    <name evidence="5" type="ORF">AC478_00015</name>
</gene>
<dbReference type="Gene3D" id="3.40.1030.10">
    <property type="entry name" value="Nucleoside phosphorylase/phosphoribosyltransferase catalytic domain"/>
    <property type="match status" value="1"/>
</dbReference>
<sequence length="514" mass="55215">MELIAEVLNITAGGRRIAILDEETARLLGVHSSDRICITYCEQQLIAIANVATHFLKDHIGLYEEISETLGLRTDETVDVNLAELPESLQHVRAKLRGERLRGRDMVIIVKDVVERHLSEAEIAAFLTALNIYGLNMGENEALSRAMVETGDMLDFGEAPILDKHSIGGIPGDKTSLLVVPIVAAAGFTIPKTSSRAVTSPAGTADRVETLCPVDLAISEIKAVVEKTNGCLVWGGALDLAPADDLFIQIEYPLGIDPLLLPSIMSKKKAIGATHVAIDIPTGNGAKIKNMTEAYSLASDFVDLGMRLDLKIQCALTFGEQPIGYAVGPVLEAQEALMALKGGGPADLKEKAVSLAGMLFEMVGVEDGRKKAEHMLQSGRAEQKLREIIEAQGGNPHVKSDELPVGTHKAELTTEQAGRVLWISTANIANIAKMAGAPRAKGAGVVLKAKLGEAVKKDGALLEIYAERSSKLQSALDLAKKLQPIVLSKKHEEQMLLDRVPEKVTVDSTFTLER</sequence>
<dbReference type="InterPro" id="IPR000053">
    <property type="entry name" value="Thymidine/pyrmidine_PPase"/>
</dbReference>
<comment type="caution">
    <text evidence="5">The sequence shown here is derived from an EMBL/GenBank/DDBJ whole genome shotgun (WGS) entry which is preliminary data.</text>
</comment>
<organism evidence="5 6">
    <name type="scientific">miscellaneous Crenarchaeota group-1 archaeon SG8-32-3</name>
    <dbReference type="NCBI Taxonomy" id="1685125"/>
    <lineage>
        <taxon>Archaea</taxon>
        <taxon>Candidatus Bathyarchaeota</taxon>
        <taxon>MCG-1</taxon>
    </lineage>
</organism>
<dbReference type="InterPro" id="IPR013466">
    <property type="entry name" value="Thymidine/AMP_Pase"/>
</dbReference>
<dbReference type="SUPFAM" id="SSF52418">
    <property type="entry name" value="Nucleoside phosphorylase/phosphoribosyltransferase catalytic domain"/>
    <property type="match status" value="1"/>
</dbReference>
<dbReference type="Gene3D" id="2.40.40.20">
    <property type="match status" value="1"/>
</dbReference>
<evidence type="ECO:0000256" key="3">
    <source>
        <dbReference type="NCBIfam" id="TIGR03327"/>
    </source>
</evidence>
<dbReference type="NCBIfam" id="TIGR02645">
    <property type="entry name" value="ARCH_P_rylase"/>
    <property type="match status" value="1"/>
</dbReference>
<dbReference type="GO" id="GO:0046125">
    <property type="term" value="P:pyrimidine deoxyribonucleoside metabolic process"/>
    <property type="evidence" value="ECO:0007669"/>
    <property type="project" value="InterPro"/>
</dbReference>
<dbReference type="PROSITE" id="PS00647">
    <property type="entry name" value="THYMID_PHOSPHORYLASE"/>
    <property type="match status" value="1"/>
</dbReference>
<dbReference type="GO" id="GO:0005829">
    <property type="term" value="C:cytosol"/>
    <property type="evidence" value="ECO:0007669"/>
    <property type="project" value="TreeGrafter"/>
</dbReference>
<dbReference type="Pfam" id="PF07831">
    <property type="entry name" value="PYNP_C"/>
    <property type="match status" value="1"/>
</dbReference>
<reference evidence="6" key="1">
    <citation type="submission" date="2015-06" db="EMBL/GenBank/DDBJ databases">
        <title>New insights into the roles of widespread benthic archaea in carbon and nitrogen cycling.</title>
        <authorList>
            <person name="Lazar C.S."/>
            <person name="Baker B.J."/>
            <person name="Seitz K.W."/>
            <person name="Hyde A.S."/>
            <person name="Dick G.J."/>
            <person name="Hinrichs K.-U."/>
            <person name="Teske A.P."/>
        </authorList>
    </citation>
    <scope>NUCLEOTIDE SEQUENCE [LARGE SCALE GENOMIC DNA]</scope>
</reference>
<evidence type="ECO:0000256" key="1">
    <source>
        <dbReference type="ARBA" id="ARBA00022676"/>
    </source>
</evidence>
<dbReference type="InterPro" id="IPR013102">
    <property type="entry name" value="PYNP_C"/>
</dbReference>
<evidence type="ECO:0000259" key="4">
    <source>
        <dbReference type="SMART" id="SM00941"/>
    </source>
</evidence>
<dbReference type="Pfam" id="PF00591">
    <property type="entry name" value="Glycos_transf_3"/>
    <property type="match status" value="1"/>
</dbReference>
<protein>
    <recommendedName>
        <fullName evidence="3">AMP phosphorylase</fullName>
        <ecNumber evidence="3">2.4.2.57</ecNumber>
    </recommendedName>
</protein>
<dbReference type="GO" id="GO:0004645">
    <property type="term" value="F:1,4-alpha-oligoglucan phosphorylase activity"/>
    <property type="evidence" value="ECO:0007669"/>
    <property type="project" value="InterPro"/>
</dbReference>
<dbReference type="GO" id="GO:0006196">
    <property type="term" value="P:AMP catabolic process"/>
    <property type="evidence" value="ECO:0007669"/>
    <property type="project" value="TreeGrafter"/>
</dbReference>
<dbReference type="InterPro" id="IPR036566">
    <property type="entry name" value="PYNP-like_C_sf"/>
</dbReference>
<dbReference type="EMBL" id="LFWV01000001">
    <property type="protein sequence ID" value="KON32450.1"/>
    <property type="molecule type" value="Genomic_DNA"/>
</dbReference>
<dbReference type="GO" id="GO:0016763">
    <property type="term" value="F:pentosyltransferase activity"/>
    <property type="evidence" value="ECO:0007669"/>
    <property type="project" value="InterPro"/>
</dbReference>
<dbReference type="InterPro" id="IPR036320">
    <property type="entry name" value="Glycosyl_Trfase_fam3_N_dom_sf"/>
</dbReference>
<accession>A0A0M0BVT3</accession>
<dbReference type="NCBIfam" id="TIGR03327">
    <property type="entry name" value="AMP_phos"/>
    <property type="match status" value="1"/>
</dbReference>
<dbReference type="InterPro" id="IPR000312">
    <property type="entry name" value="Glycosyl_Trfase_fam3"/>
</dbReference>
<dbReference type="PATRIC" id="fig|1685125.3.peg.652"/>
<dbReference type="SMART" id="SM00941">
    <property type="entry name" value="PYNP_C"/>
    <property type="match status" value="1"/>
</dbReference>
<dbReference type="InterPro" id="IPR035902">
    <property type="entry name" value="Nuc_phospho_transferase"/>
</dbReference>
<dbReference type="GO" id="GO:0006206">
    <property type="term" value="P:pyrimidine nucleobase metabolic process"/>
    <property type="evidence" value="ECO:0007669"/>
    <property type="project" value="InterPro"/>
</dbReference>
<dbReference type="NCBIfam" id="NF003338">
    <property type="entry name" value="PRK04350.1"/>
    <property type="match status" value="1"/>
</dbReference>
<dbReference type="Gene3D" id="3.90.1170.30">
    <property type="entry name" value="Pyrimidine nucleoside phosphorylase-like, C-terminal domain"/>
    <property type="match status" value="1"/>
</dbReference>
<keyword evidence="2" id="KW-0808">Transferase</keyword>
<dbReference type="Proteomes" id="UP000054016">
    <property type="component" value="Unassembled WGS sequence"/>
</dbReference>
<dbReference type="AlphaFoldDB" id="A0A0M0BVT3"/>
<dbReference type="Pfam" id="PF02885">
    <property type="entry name" value="Glycos_trans_3N"/>
    <property type="match status" value="1"/>
</dbReference>
<name>A0A0M0BVT3_9ARCH</name>
<dbReference type="EC" id="2.4.2.57" evidence="3"/>
<dbReference type="PANTHER" id="PTHR10515:SF0">
    <property type="entry name" value="THYMIDINE PHOSPHORYLASE"/>
    <property type="match status" value="1"/>
</dbReference>
<dbReference type="PANTHER" id="PTHR10515">
    <property type="entry name" value="THYMIDINE PHOSPHORYLASE"/>
    <property type="match status" value="1"/>
</dbReference>
<evidence type="ECO:0000313" key="6">
    <source>
        <dbReference type="Proteomes" id="UP000054016"/>
    </source>
</evidence>
<dbReference type="Gene3D" id="1.20.970.50">
    <property type="match status" value="1"/>
</dbReference>
<feature type="domain" description="Pyrimidine nucleoside phosphorylase C-terminal" evidence="4">
    <location>
        <begin position="419"/>
        <end position="486"/>
    </location>
</feature>
<dbReference type="SUPFAM" id="SSF54680">
    <property type="entry name" value="Pyrimidine nucleoside phosphorylase C-terminal domain"/>
    <property type="match status" value="1"/>
</dbReference>
<keyword evidence="1" id="KW-0328">Glycosyltransferase</keyword>
<evidence type="ECO:0000313" key="5">
    <source>
        <dbReference type="EMBL" id="KON32450.1"/>
    </source>
</evidence>
<dbReference type="InterPro" id="IPR017872">
    <property type="entry name" value="Pyrmidine_PPase_CS"/>
</dbReference>
<dbReference type="InterPro" id="IPR017459">
    <property type="entry name" value="Glycosyl_Trfase_fam3_N_dom"/>
</dbReference>
<dbReference type="SUPFAM" id="SSF47648">
    <property type="entry name" value="Nucleoside phosphorylase/phosphoribosyltransferase N-terminal domain"/>
    <property type="match status" value="1"/>
</dbReference>
<dbReference type="InterPro" id="IPR017713">
    <property type="entry name" value="AMP_phosphorylase"/>
</dbReference>